<dbReference type="SUPFAM" id="SSF56436">
    <property type="entry name" value="C-type lectin-like"/>
    <property type="match status" value="1"/>
</dbReference>
<protein>
    <submittedName>
        <fullName evidence="4">Formylglycine-generating enzyme family protein</fullName>
    </submittedName>
</protein>
<feature type="domain" description="Sulfatase-modifying factor enzyme-like" evidence="3">
    <location>
        <begin position="147"/>
        <end position="364"/>
    </location>
</feature>
<organism evidence="4 5">
    <name type="scientific">Shivajiella indica</name>
    <dbReference type="NCBI Taxonomy" id="872115"/>
    <lineage>
        <taxon>Bacteria</taxon>
        <taxon>Pseudomonadati</taxon>
        <taxon>Bacteroidota</taxon>
        <taxon>Cytophagia</taxon>
        <taxon>Cytophagales</taxon>
        <taxon>Cyclobacteriaceae</taxon>
        <taxon>Shivajiella</taxon>
    </lineage>
</organism>
<keyword evidence="2" id="KW-1133">Transmembrane helix</keyword>
<evidence type="ECO:0000256" key="1">
    <source>
        <dbReference type="SAM" id="MobiDB-lite"/>
    </source>
</evidence>
<evidence type="ECO:0000313" key="4">
    <source>
        <dbReference type="EMBL" id="MFD2202049.1"/>
    </source>
</evidence>
<evidence type="ECO:0000256" key="2">
    <source>
        <dbReference type="SAM" id="Phobius"/>
    </source>
</evidence>
<feature type="region of interest" description="Disordered" evidence="1">
    <location>
        <begin position="81"/>
        <end position="109"/>
    </location>
</feature>
<reference evidence="5" key="1">
    <citation type="journal article" date="2019" name="Int. J. Syst. Evol. Microbiol.">
        <title>The Global Catalogue of Microorganisms (GCM) 10K type strain sequencing project: providing services to taxonomists for standard genome sequencing and annotation.</title>
        <authorList>
            <consortium name="The Broad Institute Genomics Platform"/>
            <consortium name="The Broad Institute Genome Sequencing Center for Infectious Disease"/>
            <person name="Wu L."/>
            <person name="Ma J."/>
        </authorList>
    </citation>
    <scope>NUCLEOTIDE SEQUENCE [LARGE SCALE GENOMIC DNA]</scope>
    <source>
        <strain evidence="5">KCTC 19812</strain>
    </source>
</reference>
<comment type="caution">
    <text evidence="4">The sequence shown here is derived from an EMBL/GenBank/DDBJ whole genome shotgun (WGS) entry which is preliminary data.</text>
</comment>
<dbReference type="InterPro" id="IPR016187">
    <property type="entry name" value="CTDL_fold"/>
</dbReference>
<dbReference type="Proteomes" id="UP001597414">
    <property type="component" value="Unassembled WGS sequence"/>
</dbReference>
<keyword evidence="2" id="KW-0812">Transmembrane</keyword>
<dbReference type="InterPro" id="IPR051043">
    <property type="entry name" value="Sulfatase_Mod_Factor_Kinase"/>
</dbReference>
<evidence type="ECO:0000259" key="3">
    <source>
        <dbReference type="Pfam" id="PF03781"/>
    </source>
</evidence>
<dbReference type="PANTHER" id="PTHR23150">
    <property type="entry name" value="SULFATASE MODIFYING FACTOR 1, 2"/>
    <property type="match status" value="1"/>
</dbReference>
<name>A0ABW5B9Z9_9BACT</name>
<dbReference type="InterPro" id="IPR005532">
    <property type="entry name" value="SUMF_dom"/>
</dbReference>
<proteinExistence type="predicted"/>
<accession>A0ABW5B9Z9</accession>
<dbReference type="Gene3D" id="3.90.1580.10">
    <property type="entry name" value="paralog of FGE (formylglycine-generating enzyme)"/>
    <property type="match status" value="1"/>
</dbReference>
<keyword evidence="2" id="KW-0472">Membrane</keyword>
<dbReference type="RefSeq" id="WP_380802407.1">
    <property type="nucleotide sequence ID" value="NZ_JBHUIV010000016.1"/>
</dbReference>
<keyword evidence="5" id="KW-1185">Reference proteome</keyword>
<dbReference type="EMBL" id="JBHUIV010000016">
    <property type="protein sequence ID" value="MFD2202049.1"/>
    <property type="molecule type" value="Genomic_DNA"/>
</dbReference>
<dbReference type="InterPro" id="IPR042095">
    <property type="entry name" value="SUMF_sf"/>
</dbReference>
<feature type="transmembrane region" description="Helical" evidence="2">
    <location>
        <begin position="117"/>
        <end position="137"/>
    </location>
</feature>
<dbReference type="Pfam" id="PF03781">
    <property type="entry name" value="FGE-sulfatase"/>
    <property type="match status" value="1"/>
</dbReference>
<sequence>MDKKEAFVLLQVPEHASAEEIKRSFESLYEATKQRLEHAPLENQKQLYRKRMSQYWQAYASLVDIGKPEYVSKFSGEEMSKKSTPEMKMTGKSGQFFQSEPKPEKKKGLSEMPWKPIAAAALIGLGIFIAWKIIFAIPAPVKELMAQMEYISGGTFEMGCTREQRGKCADNELPGHAVTLSSFQIGKFEVTRAQWYAVMKYYPKAGSPCNQTNCPIVQVSWEEVHLFLQKLNKMTGQSFRLPTEAEWEYASRGGNESRNTIFAGSNQFNQVARLANAPYPVGSLAANEKQLFNMSGNVWEWCQDGFDANYYKNSPKANPQGQSAASCKVIRGGSFKSKENSMRVSSRNCLDKNQHSEEVGFRLAITFSR</sequence>
<dbReference type="PANTHER" id="PTHR23150:SF19">
    <property type="entry name" value="FORMYLGLYCINE-GENERATING ENZYME"/>
    <property type="match status" value="1"/>
</dbReference>
<evidence type="ECO:0000313" key="5">
    <source>
        <dbReference type="Proteomes" id="UP001597414"/>
    </source>
</evidence>
<gene>
    <name evidence="4" type="ORF">ACFSKV_10750</name>
</gene>